<dbReference type="Gene3D" id="3.40.50.720">
    <property type="entry name" value="NAD(P)-binding Rossmann-like Domain"/>
    <property type="match status" value="1"/>
</dbReference>
<dbReference type="SUPFAM" id="SSF51735">
    <property type="entry name" value="NAD(P)-binding Rossmann-fold domains"/>
    <property type="match status" value="1"/>
</dbReference>
<evidence type="ECO:0000256" key="2">
    <source>
        <dbReference type="ARBA" id="ARBA00023002"/>
    </source>
</evidence>
<dbReference type="PANTHER" id="PTHR24320:SF281">
    <property type="entry name" value="SHORT CHAIN DEHYDROGENASE_REDUCTASE FAMILY PROTEIN (AFU_ORTHOLOGUE AFUA_5G14310)"/>
    <property type="match status" value="1"/>
</dbReference>
<dbReference type="STRING" id="1314781.A0A165HT24"/>
<organism evidence="3 4">
    <name type="scientific">Exidia glandulosa HHB12029</name>
    <dbReference type="NCBI Taxonomy" id="1314781"/>
    <lineage>
        <taxon>Eukaryota</taxon>
        <taxon>Fungi</taxon>
        <taxon>Dikarya</taxon>
        <taxon>Basidiomycota</taxon>
        <taxon>Agaricomycotina</taxon>
        <taxon>Agaricomycetes</taxon>
        <taxon>Auriculariales</taxon>
        <taxon>Exidiaceae</taxon>
        <taxon>Exidia</taxon>
    </lineage>
</organism>
<dbReference type="Proteomes" id="UP000077266">
    <property type="component" value="Unassembled WGS sequence"/>
</dbReference>
<dbReference type="InterPro" id="IPR002347">
    <property type="entry name" value="SDR_fam"/>
</dbReference>
<comment type="similarity">
    <text evidence="1">Belongs to the short-chain dehydrogenases/reductases (SDR) family.</text>
</comment>
<keyword evidence="4" id="KW-1185">Reference proteome</keyword>
<dbReference type="InParanoid" id="A0A165HT24"/>
<gene>
    <name evidence="3" type="ORF">EXIGLDRAFT_718314</name>
</gene>
<evidence type="ECO:0000256" key="1">
    <source>
        <dbReference type="ARBA" id="ARBA00006484"/>
    </source>
</evidence>
<evidence type="ECO:0000313" key="4">
    <source>
        <dbReference type="Proteomes" id="UP000077266"/>
    </source>
</evidence>
<protein>
    <submittedName>
        <fullName evidence="3">NAD(P)-binding protein</fullName>
    </submittedName>
</protein>
<dbReference type="PRINTS" id="PR00081">
    <property type="entry name" value="GDHRDH"/>
</dbReference>
<accession>A0A165HT24</accession>
<sequence>MSQQITPNQRVQATINKLTGGTDFQQGHVRDLHGKVAVITGGTGGIGYEVSKALALAGCRVVALSRKQEHGDETLGSLREAAAKIEGHSGQIDFKFVACDFGELKTVKEVADSIARDEPRIDILINDAGIGVSNYALDADGIERIFGVNVLGHYLFINRLLPTLRRTRAQHNVVPRLINLTSNMHALAPSSCRFESLEELNQPNLRADQYYERSKLAIILYTKSLVSRASLAPDQVVVLSVHPGAVSTEIQDQFQQAFGETLGKVIKYLQTPLMRSPEEGSLGTLWCAVSPEVEEMMRGGEGGEGKLEQGAYVTDPGKAGGETAQAQDMQLAENVWNLCEKLVREKLGGEAMYKWDEGA</sequence>
<dbReference type="OrthoDB" id="191139at2759"/>
<evidence type="ECO:0000313" key="3">
    <source>
        <dbReference type="EMBL" id="KZV92424.1"/>
    </source>
</evidence>
<reference evidence="3 4" key="1">
    <citation type="journal article" date="2016" name="Mol. Biol. Evol.">
        <title>Comparative Genomics of Early-Diverging Mushroom-Forming Fungi Provides Insights into the Origins of Lignocellulose Decay Capabilities.</title>
        <authorList>
            <person name="Nagy L.G."/>
            <person name="Riley R."/>
            <person name="Tritt A."/>
            <person name="Adam C."/>
            <person name="Daum C."/>
            <person name="Floudas D."/>
            <person name="Sun H."/>
            <person name="Yadav J.S."/>
            <person name="Pangilinan J."/>
            <person name="Larsson K.H."/>
            <person name="Matsuura K."/>
            <person name="Barry K."/>
            <person name="Labutti K."/>
            <person name="Kuo R."/>
            <person name="Ohm R.A."/>
            <person name="Bhattacharya S.S."/>
            <person name="Shirouzu T."/>
            <person name="Yoshinaga Y."/>
            <person name="Martin F.M."/>
            <person name="Grigoriev I.V."/>
            <person name="Hibbett D.S."/>
        </authorList>
    </citation>
    <scope>NUCLEOTIDE SEQUENCE [LARGE SCALE GENOMIC DNA]</scope>
    <source>
        <strain evidence="3 4">HHB12029</strain>
    </source>
</reference>
<proteinExistence type="inferred from homology"/>
<dbReference type="PANTHER" id="PTHR24320">
    <property type="entry name" value="RETINOL DEHYDROGENASE"/>
    <property type="match status" value="1"/>
</dbReference>
<dbReference type="Pfam" id="PF00106">
    <property type="entry name" value="adh_short"/>
    <property type="match status" value="1"/>
</dbReference>
<dbReference type="EMBL" id="KV426008">
    <property type="protein sequence ID" value="KZV92424.1"/>
    <property type="molecule type" value="Genomic_DNA"/>
</dbReference>
<dbReference type="GO" id="GO:0016491">
    <property type="term" value="F:oxidoreductase activity"/>
    <property type="evidence" value="ECO:0007669"/>
    <property type="project" value="UniProtKB-KW"/>
</dbReference>
<dbReference type="InterPro" id="IPR036291">
    <property type="entry name" value="NAD(P)-bd_dom_sf"/>
</dbReference>
<name>A0A165HT24_EXIGL</name>
<dbReference type="AlphaFoldDB" id="A0A165HT24"/>
<keyword evidence="2" id="KW-0560">Oxidoreductase</keyword>